<proteinExistence type="predicted"/>
<feature type="transmembrane region" description="Helical" evidence="1">
    <location>
        <begin position="145"/>
        <end position="162"/>
    </location>
</feature>
<dbReference type="InterPro" id="IPR010656">
    <property type="entry name" value="DctM"/>
</dbReference>
<feature type="transmembrane region" description="Helical" evidence="1">
    <location>
        <begin position="626"/>
        <end position="645"/>
    </location>
</feature>
<dbReference type="EMBL" id="FLUQ01000001">
    <property type="protein sequence ID" value="SBW00842.1"/>
    <property type="molecule type" value="Genomic_DNA"/>
</dbReference>
<feature type="transmembrane region" description="Helical" evidence="1">
    <location>
        <begin position="113"/>
        <end position="133"/>
    </location>
</feature>
<dbReference type="PANTHER" id="PTHR43849">
    <property type="entry name" value="BLL3936 PROTEIN"/>
    <property type="match status" value="1"/>
</dbReference>
<evidence type="ECO:0000313" key="3">
    <source>
        <dbReference type="EMBL" id="SBW00842.1"/>
    </source>
</evidence>
<reference evidence="3" key="1">
    <citation type="submission" date="2016-04" db="EMBL/GenBank/DDBJ databases">
        <authorList>
            <person name="Evans L.H."/>
            <person name="Alamgir A."/>
            <person name="Owens N."/>
            <person name="Weber N.D."/>
            <person name="Virtaneva K."/>
            <person name="Barbian K."/>
            <person name="Babar A."/>
            <person name="Rosenke K."/>
        </authorList>
    </citation>
    <scope>NUCLEOTIDE SEQUENCE</scope>
    <source>
        <strain evidence="3">86</strain>
    </source>
</reference>
<dbReference type="NCBIfam" id="TIGR02123">
    <property type="entry name" value="TRAP_fused"/>
    <property type="match status" value="1"/>
</dbReference>
<gene>
    <name evidence="3" type="ORF">KL86DPRO_11852</name>
</gene>
<feature type="transmembrane region" description="Helical" evidence="1">
    <location>
        <begin position="445"/>
        <end position="463"/>
    </location>
</feature>
<name>A0A212JN67_9DELT</name>
<feature type="transmembrane region" description="Helical" evidence="1">
    <location>
        <begin position="505"/>
        <end position="528"/>
    </location>
</feature>
<sequence length="680" mass="72300">MADTMHEDMKKNRTEMEQEVSDDAIAKAMGGELTEAQQKLIEELDKESSVRKLANSSLARAFYLVCIAVTLYHFITSFIGTPVILKHRSLHVAMMLALTFILYPFSKKSSFKTVAWYDWVLVLLSLAAPLYIWSDYMGVVERAGMPDSMDVVMATLLVVLVLEASRRVSGWALVVLSLVFIAYGLFGRDMPGIFGHRGYNWVQISNHFFANTEGIYGTSVSVAASYIFLFILFGTVMGKSGMGAFFNDFAMALAGHTKGGPAKVAVLSSGLLGSINGSAVANVVTTGAFTIPLMKKTGYSKEFAGAVEASASVGGQLLPPVMGAAAFIMAEILSVPYSVIIVHAAIPALLYYLGIIIQVQLRAGKTGLYGLPKDRLPKVKAVMQDKGHLLIPIFLLLYLLLFSGVTVVFAAVITIVTTIIVSMCKKSTRMSFKDICDAFADGAKQTVPVAIACACVGIIIGVTSKTGFGLTMANAIITLGSQTLIFTLVFTMITCMILGMGVPSIPAYIITATIAAPALAKLGIPAVAAHLFAFYYAMFANLTPPVALAAFAAAGISGGDAMKTGVAAVKLAIAGFIVPFMFVYSPQLLLINTTFLEGLRVTIGACIGVFMIGVAVEGYLFTKVNILVRIIAFGCAVCLIDGGLITDGIGLTGLVLLFAVQTFLARRLPPQAPAREEQAA</sequence>
<accession>A0A212JN67</accession>
<dbReference type="PANTHER" id="PTHR43849:SF2">
    <property type="entry name" value="BLL3936 PROTEIN"/>
    <property type="match status" value="1"/>
</dbReference>
<feature type="transmembrane region" description="Helical" evidence="1">
    <location>
        <begin position="568"/>
        <end position="589"/>
    </location>
</feature>
<evidence type="ECO:0000256" key="1">
    <source>
        <dbReference type="SAM" id="Phobius"/>
    </source>
</evidence>
<dbReference type="InterPro" id="IPR011853">
    <property type="entry name" value="TRAP_DctM-Dct_fused"/>
</dbReference>
<feature type="transmembrane region" description="Helical" evidence="1">
    <location>
        <begin position="169"/>
        <end position="186"/>
    </location>
</feature>
<feature type="transmembrane region" description="Helical" evidence="1">
    <location>
        <begin position="337"/>
        <end position="361"/>
    </location>
</feature>
<feature type="transmembrane region" description="Helical" evidence="1">
    <location>
        <begin position="61"/>
        <end position="84"/>
    </location>
</feature>
<dbReference type="Pfam" id="PF06808">
    <property type="entry name" value="DctM"/>
    <property type="match status" value="1"/>
</dbReference>
<keyword evidence="1" id="KW-1133">Transmembrane helix</keyword>
<keyword evidence="1" id="KW-0812">Transmembrane</keyword>
<evidence type="ECO:0000259" key="2">
    <source>
        <dbReference type="Pfam" id="PF06808"/>
    </source>
</evidence>
<feature type="transmembrane region" description="Helical" evidence="1">
    <location>
        <begin position="534"/>
        <end position="556"/>
    </location>
</feature>
<keyword evidence="1" id="KW-0472">Membrane</keyword>
<feature type="transmembrane region" description="Helical" evidence="1">
    <location>
        <begin position="90"/>
        <end position="106"/>
    </location>
</feature>
<feature type="transmembrane region" description="Helical" evidence="1">
    <location>
        <begin position="393"/>
        <end position="424"/>
    </location>
</feature>
<feature type="transmembrane region" description="Helical" evidence="1">
    <location>
        <begin position="475"/>
        <end position="498"/>
    </location>
</feature>
<organism evidence="3">
    <name type="scientific">uncultured delta proteobacterium</name>
    <dbReference type="NCBI Taxonomy" id="34034"/>
    <lineage>
        <taxon>Bacteria</taxon>
        <taxon>Deltaproteobacteria</taxon>
        <taxon>environmental samples</taxon>
    </lineage>
</organism>
<feature type="transmembrane region" description="Helical" evidence="1">
    <location>
        <begin position="215"/>
        <end position="236"/>
    </location>
</feature>
<feature type="transmembrane region" description="Helical" evidence="1">
    <location>
        <begin position="601"/>
        <end position="621"/>
    </location>
</feature>
<dbReference type="AlphaFoldDB" id="A0A212JN67"/>
<feature type="domain" description="TRAP C4-dicarboxylate transport system permease DctM subunit" evidence="2">
    <location>
        <begin position="156"/>
        <end position="592"/>
    </location>
</feature>
<protein>
    <submittedName>
        <fullName evidence="3">TRAP transporter, 4TM/12TM fusion protein</fullName>
    </submittedName>
</protein>